<name>A0AAD9YJS9_COLKA</name>
<reference evidence="11" key="1">
    <citation type="submission" date="2023-02" db="EMBL/GenBank/DDBJ databases">
        <title>Colletotrichum kahawae CIFC_Que2 genome sequencing and assembly.</title>
        <authorList>
            <person name="Baroncelli R."/>
        </authorList>
    </citation>
    <scope>NUCLEOTIDE SEQUENCE</scope>
    <source>
        <strain evidence="11">CIFC_Que2</strain>
    </source>
</reference>
<evidence type="ECO:0000256" key="8">
    <source>
        <dbReference type="ARBA" id="ARBA00022833"/>
    </source>
</evidence>
<gene>
    <name evidence="11" type="ORF">CKAH01_15473</name>
</gene>
<dbReference type="InterPro" id="IPR013083">
    <property type="entry name" value="Znf_RING/FYVE/PHD"/>
</dbReference>
<keyword evidence="8" id="KW-0862">Zinc</keyword>
<dbReference type="Proteomes" id="UP001281614">
    <property type="component" value="Unassembled WGS sequence"/>
</dbReference>
<keyword evidence="3" id="KW-0808">Transferase</keyword>
<protein>
    <recommendedName>
        <fullName evidence="2">RBR-type E3 ubiquitin transferase</fullName>
        <ecNumber evidence="2">2.3.2.31</ecNumber>
    </recommendedName>
</protein>
<evidence type="ECO:0000256" key="6">
    <source>
        <dbReference type="ARBA" id="ARBA00022771"/>
    </source>
</evidence>
<keyword evidence="4" id="KW-0479">Metal-binding</keyword>
<dbReference type="EC" id="2.3.2.31" evidence="2"/>
<feature type="compositionally biased region" description="Polar residues" evidence="9">
    <location>
        <begin position="81"/>
        <end position="99"/>
    </location>
</feature>
<evidence type="ECO:0000256" key="3">
    <source>
        <dbReference type="ARBA" id="ARBA00022679"/>
    </source>
</evidence>
<dbReference type="CDD" id="cd22584">
    <property type="entry name" value="Rcat_RBR_unk"/>
    <property type="match status" value="1"/>
</dbReference>
<dbReference type="CDD" id="cd20335">
    <property type="entry name" value="BRcat_RBR"/>
    <property type="match status" value="1"/>
</dbReference>
<keyword evidence="12" id="KW-1185">Reference proteome</keyword>
<evidence type="ECO:0000256" key="2">
    <source>
        <dbReference type="ARBA" id="ARBA00012251"/>
    </source>
</evidence>
<proteinExistence type="predicted"/>
<dbReference type="InterPro" id="IPR031127">
    <property type="entry name" value="E3_UB_ligase_RBR"/>
</dbReference>
<evidence type="ECO:0000256" key="9">
    <source>
        <dbReference type="SAM" id="MobiDB-lite"/>
    </source>
</evidence>
<dbReference type="GO" id="GO:0016567">
    <property type="term" value="P:protein ubiquitination"/>
    <property type="evidence" value="ECO:0007669"/>
    <property type="project" value="InterPro"/>
</dbReference>
<evidence type="ECO:0000256" key="4">
    <source>
        <dbReference type="ARBA" id="ARBA00022723"/>
    </source>
</evidence>
<dbReference type="EMBL" id="VYYT01000123">
    <property type="protein sequence ID" value="KAK2766524.1"/>
    <property type="molecule type" value="Genomic_DNA"/>
</dbReference>
<dbReference type="Gene3D" id="1.20.120.1750">
    <property type="match status" value="1"/>
</dbReference>
<accession>A0AAD9YJS9</accession>
<evidence type="ECO:0000313" key="11">
    <source>
        <dbReference type="EMBL" id="KAK2766524.1"/>
    </source>
</evidence>
<organism evidence="11 12">
    <name type="scientific">Colletotrichum kahawae</name>
    <name type="common">Coffee berry disease fungus</name>
    <dbReference type="NCBI Taxonomy" id="34407"/>
    <lineage>
        <taxon>Eukaryota</taxon>
        <taxon>Fungi</taxon>
        <taxon>Dikarya</taxon>
        <taxon>Ascomycota</taxon>
        <taxon>Pezizomycotina</taxon>
        <taxon>Sordariomycetes</taxon>
        <taxon>Hypocreomycetidae</taxon>
        <taxon>Glomerellales</taxon>
        <taxon>Glomerellaceae</taxon>
        <taxon>Colletotrichum</taxon>
        <taxon>Colletotrichum gloeosporioides species complex</taxon>
    </lineage>
</organism>
<dbReference type="PROSITE" id="PS00518">
    <property type="entry name" value="ZF_RING_1"/>
    <property type="match status" value="1"/>
</dbReference>
<dbReference type="SUPFAM" id="SSF57850">
    <property type="entry name" value="RING/U-box"/>
    <property type="match status" value="3"/>
</dbReference>
<dbReference type="GO" id="GO:0061630">
    <property type="term" value="F:ubiquitin protein ligase activity"/>
    <property type="evidence" value="ECO:0007669"/>
    <property type="project" value="UniProtKB-EC"/>
</dbReference>
<dbReference type="InterPro" id="IPR002867">
    <property type="entry name" value="IBR_dom"/>
</dbReference>
<keyword evidence="5" id="KW-0677">Repeat</keyword>
<dbReference type="AlphaFoldDB" id="A0AAD9YJS9"/>
<sequence>MSCFLDGMDEATLQLVVQMQQEDIREMQDRRKGKAKETDRSDADVAFDTYRAELVSVQTFAADRAMSRRIARQEGTYPAPTEQQAVPDTSNPVTSQPAESSCAEEVVTAEIVTEDIITADDVHTACDNDVHDNDSIVDMPESSSWGASRESTRCCISCNGGPNDLYLVLCGHLYCATCLQKLFQLSLVDESLFPPRCCRQPIPPDQVQHVIPKQLMQEFIAKEIEFSTVNRTYCHQPQCSAFIPPTSIEGDIATCPACQTKTCVLCKSMDHDQDDVCKGDSATREVLKLAAEKKWSRCNKCRAIVELNMGCYHMTCRCGGQFCYLCEAPWKTCACRQWDEPRLFAAAEHRVNRAQNTRNMTAQQRATAIAQARHNVVRNHACEHNGRWTKLDGAYTCEGCSDRLSEFILRCNNCLLLACARCRYNRFT</sequence>
<keyword evidence="6" id="KW-0863">Zinc-finger</keyword>
<feature type="domain" description="RING-type" evidence="10">
    <location>
        <begin position="150"/>
        <end position="339"/>
    </location>
</feature>
<dbReference type="Gene3D" id="3.30.40.10">
    <property type="entry name" value="Zinc/RING finger domain, C3HC4 (zinc finger)"/>
    <property type="match status" value="1"/>
</dbReference>
<dbReference type="PANTHER" id="PTHR11685">
    <property type="entry name" value="RBR FAMILY RING FINGER AND IBR DOMAIN-CONTAINING"/>
    <property type="match status" value="1"/>
</dbReference>
<dbReference type="InterPro" id="IPR044066">
    <property type="entry name" value="TRIAD_supradom"/>
</dbReference>
<comment type="catalytic activity">
    <reaction evidence="1">
        <text>[E2 ubiquitin-conjugating enzyme]-S-ubiquitinyl-L-cysteine + [acceptor protein]-L-lysine = [E2 ubiquitin-conjugating enzyme]-L-cysteine + [acceptor protein]-N(6)-ubiquitinyl-L-lysine.</text>
        <dbReference type="EC" id="2.3.2.31"/>
    </reaction>
</comment>
<dbReference type="GO" id="GO:0008270">
    <property type="term" value="F:zinc ion binding"/>
    <property type="evidence" value="ECO:0007669"/>
    <property type="project" value="UniProtKB-KW"/>
</dbReference>
<dbReference type="Pfam" id="PF01485">
    <property type="entry name" value="IBR"/>
    <property type="match status" value="2"/>
</dbReference>
<evidence type="ECO:0000256" key="1">
    <source>
        <dbReference type="ARBA" id="ARBA00001798"/>
    </source>
</evidence>
<keyword evidence="7" id="KW-0833">Ubl conjugation pathway</keyword>
<feature type="region of interest" description="Disordered" evidence="9">
    <location>
        <begin position="72"/>
        <end position="100"/>
    </location>
</feature>
<evidence type="ECO:0000259" key="10">
    <source>
        <dbReference type="PROSITE" id="PS51873"/>
    </source>
</evidence>
<dbReference type="PROSITE" id="PS51873">
    <property type="entry name" value="TRIAD"/>
    <property type="match status" value="1"/>
</dbReference>
<evidence type="ECO:0000313" key="12">
    <source>
        <dbReference type="Proteomes" id="UP001281614"/>
    </source>
</evidence>
<evidence type="ECO:0000256" key="7">
    <source>
        <dbReference type="ARBA" id="ARBA00022786"/>
    </source>
</evidence>
<dbReference type="InterPro" id="IPR017907">
    <property type="entry name" value="Znf_RING_CS"/>
</dbReference>
<comment type="caution">
    <text evidence="11">The sequence shown here is derived from an EMBL/GenBank/DDBJ whole genome shotgun (WGS) entry which is preliminary data.</text>
</comment>
<evidence type="ECO:0000256" key="5">
    <source>
        <dbReference type="ARBA" id="ARBA00022737"/>
    </source>
</evidence>